<evidence type="ECO:0000313" key="3">
    <source>
        <dbReference type="EMBL" id="GEP54510.1"/>
    </source>
</evidence>
<protein>
    <submittedName>
        <fullName evidence="3">Sensor histidine kinase</fullName>
    </submittedName>
</protein>
<sequence length="365" mass="40407">MRENVLSMAAGTVGAWWTGRLSVFWRAQIVGWGLFFLVDLVNRLLTYRSFGVALSVTLLITPCLVVVSAGMRTVYTSQALSNRLTPHSIALIGVLSAGAAAIVVAVVFAFRRALDWEMPYWGALEAVVVPWIHYTLTLAGWSLCYFWIHAEMAEQAEHQHAVRAEAEALRLELEELRLQLDPHFLFNALNGVAEEIPEHPAAALAMLRNLTTYLRNSLDGINQTIVTVDAEVEGLSAYLGVQRARFGERLRTRIHVEHAAGGRRIASFLLQPLVENAVKYGRREDGLDVHIDIRAEGDALHIQIDNTGTLEETAGSRRRRSGIGLENVRRRLDLHYPGRHAFTLGDDGNKVVATLTLEGEPCSGS</sequence>
<accession>A0A512N691</accession>
<proteinExistence type="predicted"/>
<keyword evidence="1" id="KW-1133">Transmembrane helix</keyword>
<keyword evidence="4" id="KW-1185">Reference proteome</keyword>
<evidence type="ECO:0000313" key="4">
    <source>
        <dbReference type="Proteomes" id="UP000321058"/>
    </source>
</evidence>
<dbReference type="InterPro" id="IPR050640">
    <property type="entry name" value="Bact_2-comp_sensor_kinase"/>
</dbReference>
<feature type="transmembrane region" description="Helical" evidence="1">
    <location>
        <begin position="89"/>
        <end position="110"/>
    </location>
</feature>
<dbReference type="PANTHER" id="PTHR34220:SF7">
    <property type="entry name" value="SENSOR HISTIDINE KINASE YPDA"/>
    <property type="match status" value="1"/>
</dbReference>
<gene>
    <name evidence="3" type="ORF">RSO01_16760</name>
</gene>
<dbReference type="GO" id="GO:0016020">
    <property type="term" value="C:membrane"/>
    <property type="evidence" value="ECO:0007669"/>
    <property type="project" value="InterPro"/>
</dbReference>
<feature type="transmembrane region" description="Helical" evidence="1">
    <location>
        <begin position="49"/>
        <end position="69"/>
    </location>
</feature>
<dbReference type="InterPro" id="IPR036890">
    <property type="entry name" value="HATPase_C_sf"/>
</dbReference>
<keyword evidence="1" id="KW-0472">Membrane</keyword>
<comment type="caution">
    <text evidence="3">The sequence shown here is derived from an EMBL/GenBank/DDBJ whole genome shotgun (WGS) entry which is preliminary data.</text>
</comment>
<evidence type="ECO:0000259" key="2">
    <source>
        <dbReference type="Pfam" id="PF06580"/>
    </source>
</evidence>
<dbReference type="EMBL" id="BKAJ01000031">
    <property type="protein sequence ID" value="GEP54510.1"/>
    <property type="molecule type" value="Genomic_DNA"/>
</dbReference>
<dbReference type="Gene3D" id="3.30.565.10">
    <property type="entry name" value="Histidine kinase-like ATPase, C-terminal domain"/>
    <property type="match status" value="1"/>
</dbReference>
<keyword evidence="3" id="KW-0418">Kinase</keyword>
<dbReference type="InterPro" id="IPR010559">
    <property type="entry name" value="Sig_transdc_His_kin_internal"/>
</dbReference>
<dbReference type="SUPFAM" id="SSF55874">
    <property type="entry name" value="ATPase domain of HSP90 chaperone/DNA topoisomerase II/histidine kinase"/>
    <property type="match status" value="1"/>
</dbReference>
<name>A0A512N691_9HYPH</name>
<dbReference type="AlphaFoldDB" id="A0A512N691"/>
<feature type="transmembrane region" description="Helical" evidence="1">
    <location>
        <begin position="122"/>
        <end position="148"/>
    </location>
</feature>
<keyword evidence="3" id="KW-0808">Transferase</keyword>
<dbReference type="GO" id="GO:0000155">
    <property type="term" value="F:phosphorelay sensor kinase activity"/>
    <property type="evidence" value="ECO:0007669"/>
    <property type="project" value="InterPro"/>
</dbReference>
<dbReference type="PANTHER" id="PTHR34220">
    <property type="entry name" value="SENSOR HISTIDINE KINASE YPDA"/>
    <property type="match status" value="1"/>
</dbReference>
<feature type="transmembrane region" description="Helical" evidence="1">
    <location>
        <begin position="23"/>
        <end position="42"/>
    </location>
</feature>
<keyword evidence="1" id="KW-0812">Transmembrane</keyword>
<reference evidence="3 4" key="1">
    <citation type="submission" date="2019-07" db="EMBL/GenBank/DDBJ databases">
        <title>Whole genome shotgun sequence of Reyranella soli NBRC 108950.</title>
        <authorList>
            <person name="Hosoyama A."/>
            <person name="Uohara A."/>
            <person name="Ohji S."/>
            <person name="Ichikawa N."/>
        </authorList>
    </citation>
    <scope>NUCLEOTIDE SEQUENCE [LARGE SCALE GENOMIC DNA]</scope>
    <source>
        <strain evidence="3 4">NBRC 108950</strain>
    </source>
</reference>
<feature type="domain" description="Signal transduction histidine kinase internal region" evidence="2">
    <location>
        <begin position="172"/>
        <end position="250"/>
    </location>
</feature>
<organism evidence="3 4">
    <name type="scientific">Reyranella soli</name>
    <dbReference type="NCBI Taxonomy" id="1230389"/>
    <lineage>
        <taxon>Bacteria</taxon>
        <taxon>Pseudomonadati</taxon>
        <taxon>Pseudomonadota</taxon>
        <taxon>Alphaproteobacteria</taxon>
        <taxon>Hyphomicrobiales</taxon>
        <taxon>Reyranellaceae</taxon>
        <taxon>Reyranella</taxon>
    </lineage>
</organism>
<dbReference type="Pfam" id="PF06580">
    <property type="entry name" value="His_kinase"/>
    <property type="match status" value="1"/>
</dbReference>
<evidence type="ECO:0000256" key="1">
    <source>
        <dbReference type="SAM" id="Phobius"/>
    </source>
</evidence>
<dbReference type="Proteomes" id="UP000321058">
    <property type="component" value="Unassembled WGS sequence"/>
</dbReference>